<dbReference type="AlphaFoldDB" id="A0A0W0HIM9"/>
<proteinExistence type="predicted"/>
<evidence type="ECO:0000313" key="1">
    <source>
        <dbReference type="EMBL" id="KTB60592.1"/>
    </source>
</evidence>
<sequence>MNVASTNFSHNPEPGRTEISEIEDRALRNPIIGQMKFMIIARGDIHCDLRVGTGRNILIIGGPIVESFNRKISHFLSLTK</sequence>
<dbReference type="EMBL" id="LKEF01000038">
    <property type="protein sequence ID" value="KTB60592.1"/>
    <property type="molecule type" value="Genomic_DNA"/>
</dbReference>
<dbReference type="Proteomes" id="UP000054197">
    <property type="component" value="Unassembled WGS sequence"/>
</dbReference>
<evidence type="ECO:0000313" key="2">
    <source>
        <dbReference type="Proteomes" id="UP000054197"/>
    </source>
</evidence>
<accession>A0A0W0HIM9</accession>
<protein>
    <submittedName>
        <fullName evidence="1">Uncharacterized protein</fullName>
    </submittedName>
</protein>
<comment type="caution">
    <text evidence="1">The sequence shown here is derived from an EMBL/GenBank/DDBJ whole genome shotgun (WGS) entry which is preliminary data.</text>
</comment>
<name>A0A0W0HIM9_PSEFL</name>
<gene>
    <name evidence="1" type="ORF">AO063_16930</name>
</gene>
<reference evidence="1 2" key="1">
    <citation type="submission" date="2015-09" db="EMBL/GenBank/DDBJ databases">
        <title>Genome sequence of ICMP 11288.</title>
        <authorList>
            <person name="Visnovsky S."/>
            <person name="Lu A."/>
            <person name="Panda P."/>
            <person name="Pitman A."/>
        </authorList>
    </citation>
    <scope>NUCLEOTIDE SEQUENCE [LARGE SCALE GENOMIC DNA]</scope>
    <source>
        <strain evidence="1 2">ICMP 11288</strain>
    </source>
</reference>
<organism evidence="1 2">
    <name type="scientific">Pseudomonas fluorescens ICMP 11288</name>
    <dbReference type="NCBI Taxonomy" id="1198309"/>
    <lineage>
        <taxon>Bacteria</taxon>
        <taxon>Pseudomonadati</taxon>
        <taxon>Pseudomonadota</taxon>
        <taxon>Gammaproteobacteria</taxon>
        <taxon>Pseudomonadales</taxon>
        <taxon>Pseudomonadaceae</taxon>
        <taxon>Pseudomonas</taxon>
    </lineage>
</organism>